<proteinExistence type="inferred from homology"/>
<dbReference type="GO" id="GO:0003677">
    <property type="term" value="F:DNA binding"/>
    <property type="evidence" value="ECO:0007669"/>
    <property type="project" value="UniProtKB-KW"/>
</dbReference>
<evidence type="ECO:0000313" key="7">
    <source>
        <dbReference type="EMBL" id="TWI52469.1"/>
    </source>
</evidence>
<name>A0A562Q6W0_9PSED</name>
<evidence type="ECO:0000256" key="5">
    <source>
        <dbReference type="ARBA" id="ARBA00023163"/>
    </source>
</evidence>
<keyword evidence="8" id="KW-1185">Reference proteome</keyword>
<dbReference type="InterPro" id="IPR015421">
    <property type="entry name" value="PyrdxlP-dep_Trfase_major"/>
</dbReference>
<dbReference type="PROSITE" id="PS50949">
    <property type="entry name" value="HTH_GNTR"/>
    <property type="match status" value="1"/>
</dbReference>
<dbReference type="CDD" id="cd00609">
    <property type="entry name" value="AAT_like"/>
    <property type="match status" value="1"/>
</dbReference>
<dbReference type="Pfam" id="PF00155">
    <property type="entry name" value="Aminotran_1_2"/>
    <property type="match status" value="1"/>
</dbReference>
<organism evidence="7 8">
    <name type="scientific">Pseudomonas duriflava</name>
    <dbReference type="NCBI Taxonomy" id="459528"/>
    <lineage>
        <taxon>Bacteria</taxon>
        <taxon>Pseudomonadati</taxon>
        <taxon>Pseudomonadota</taxon>
        <taxon>Gammaproteobacteria</taxon>
        <taxon>Pseudomonadales</taxon>
        <taxon>Pseudomonadaceae</taxon>
        <taxon>Pseudomonas</taxon>
    </lineage>
</organism>
<dbReference type="Gene3D" id="3.40.640.10">
    <property type="entry name" value="Type I PLP-dependent aspartate aminotransferase-like (Major domain)"/>
    <property type="match status" value="1"/>
</dbReference>
<dbReference type="InterPro" id="IPR000524">
    <property type="entry name" value="Tscrpt_reg_HTH_GntR"/>
</dbReference>
<keyword evidence="5" id="KW-0804">Transcription</keyword>
<dbReference type="GO" id="GO:0003700">
    <property type="term" value="F:DNA-binding transcription factor activity"/>
    <property type="evidence" value="ECO:0007669"/>
    <property type="project" value="InterPro"/>
</dbReference>
<dbReference type="InterPro" id="IPR036390">
    <property type="entry name" value="WH_DNA-bd_sf"/>
</dbReference>
<sequence length="444" mass="47923">MWTPVLTPSSQPRYLALVDAIAAAIESGELKVGDRLPPQRRLAWHLGLNPSTTMQAYREAARRHLVSGEVGRGTYVLAGSKEATLFRLKAPSPSLPCIDLSTHVPALDPYNRDLEDALSTLAGTVHGFAHQGYLMPDRLTQGCIAGANWLALRGMSYSPNQLMLCAGAQQGVFAALLALCKPGEPVLAEHLTAPGIKAAARQLRLPLHGIPLDAQGPVPDALDRLVRATGARVVVLIPTLQNPTGLSMTAERRHLLAEIVHRHALWIIEDDVYGALSNEPPLAQVLPKRTLMITSLSKTVAPGLRIGFLAGPHSLLERIDPEGQATHWAISPLCLEIAQRWIQDGTASRRLAWQQEEVGQRWRLARRLLGTHWVTSAQPSPHLWMTGTGQGLAERCRAAGVEGVGASTFAVTSTTIDAVRFSLSAAPDRVVLKQALERIASAIS</sequence>
<protein>
    <submittedName>
        <fullName evidence="7">GntR family transcriptional regulator</fullName>
    </submittedName>
</protein>
<evidence type="ECO:0000256" key="2">
    <source>
        <dbReference type="ARBA" id="ARBA00022898"/>
    </source>
</evidence>
<dbReference type="Gene3D" id="1.10.10.10">
    <property type="entry name" value="Winged helix-like DNA-binding domain superfamily/Winged helix DNA-binding domain"/>
    <property type="match status" value="1"/>
</dbReference>
<accession>A0A562Q6W0</accession>
<keyword evidence="3" id="KW-0805">Transcription regulation</keyword>
<dbReference type="InterPro" id="IPR036388">
    <property type="entry name" value="WH-like_DNA-bd_sf"/>
</dbReference>
<reference evidence="7 8" key="1">
    <citation type="journal article" date="2015" name="Stand. Genomic Sci.">
        <title>Genomic Encyclopedia of Bacterial and Archaeal Type Strains, Phase III: the genomes of soil and plant-associated and newly described type strains.</title>
        <authorList>
            <person name="Whitman W.B."/>
            <person name="Woyke T."/>
            <person name="Klenk H.P."/>
            <person name="Zhou Y."/>
            <person name="Lilburn T.G."/>
            <person name="Beck B.J."/>
            <person name="De Vos P."/>
            <person name="Vandamme P."/>
            <person name="Eisen J.A."/>
            <person name="Garrity G."/>
            <person name="Hugenholtz P."/>
            <person name="Kyrpides N.C."/>
        </authorList>
    </citation>
    <scope>NUCLEOTIDE SEQUENCE [LARGE SCALE GENOMIC DNA]</scope>
    <source>
        <strain evidence="7 8">CGMCC 1.6858</strain>
    </source>
</reference>
<dbReference type="InterPro" id="IPR004839">
    <property type="entry name" value="Aminotransferase_I/II_large"/>
</dbReference>
<dbReference type="CDD" id="cd07377">
    <property type="entry name" value="WHTH_GntR"/>
    <property type="match status" value="1"/>
</dbReference>
<dbReference type="Proteomes" id="UP000316905">
    <property type="component" value="Unassembled WGS sequence"/>
</dbReference>
<dbReference type="AlphaFoldDB" id="A0A562Q6W0"/>
<evidence type="ECO:0000256" key="3">
    <source>
        <dbReference type="ARBA" id="ARBA00023015"/>
    </source>
</evidence>
<dbReference type="SUPFAM" id="SSF53383">
    <property type="entry name" value="PLP-dependent transferases"/>
    <property type="match status" value="1"/>
</dbReference>
<feature type="domain" description="HTH gntR-type" evidence="6">
    <location>
        <begin position="11"/>
        <end position="79"/>
    </location>
</feature>
<dbReference type="OrthoDB" id="9804020at2"/>
<dbReference type="EMBL" id="VLKY01000011">
    <property type="protein sequence ID" value="TWI52469.1"/>
    <property type="molecule type" value="Genomic_DNA"/>
</dbReference>
<dbReference type="SMART" id="SM00345">
    <property type="entry name" value="HTH_GNTR"/>
    <property type="match status" value="1"/>
</dbReference>
<gene>
    <name evidence="7" type="ORF">IQ22_03238</name>
</gene>
<dbReference type="Pfam" id="PF00392">
    <property type="entry name" value="GntR"/>
    <property type="match status" value="1"/>
</dbReference>
<dbReference type="PANTHER" id="PTHR46577:SF1">
    <property type="entry name" value="HTH-TYPE TRANSCRIPTIONAL REGULATORY PROTEIN GABR"/>
    <property type="match status" value="1"/>
</dbReference>
<dbReference type="RefSeq" id="WP_145143720.1">
    <property type="nucleotide sequence ID" value="NZ_VLKY01000011.1"/>
</dbReference>
<evidence type="ECO:0000256" key="1">
    <source>
        <dbReference type="ARBA" id="ARBA00005384"/>
    </source>
</evidence>
<keyword evidence="4" id="KW-0238">DNA-binding</keyword>
<dbReference type="SUPFAM" id="SSF46785">
    <property type="entry name" value="Winged helix' DNA-binding domain"/>
    <property type="match status" value="1"/>
</dbReference>
<dbReference type="GO" id="GO:0030170">
    <property type="term" value="F:pyridoxal phosphate binding"/>
    <property type="evidence" value="ECO:0007669"/>
    <property type="project" value="InterPro"/>
</dbReference>
<comment type="similarity">
    <text evidence="1">In the C-terminal section; belongs to the class-I pyridoxal-phosphate-dependent aminotransferase family.</text>
</comment>
<evidence type="ECO:0000313" key="8">
    <source>
        <dbReference type="Proteomes" id="UP000316905"/>
    </source>
</evidence>
<keyword evidence="2" id="KW-0663">Pyridoxal phosphate</keyword>
<comment type="caution">
    <text evidence="7">The sequence shown here is derived from an EMBL/GenBank/DDBJ whole genome shotgun (WGS) entry which is preliminary data.</text>
</comment>
<dbReference type="PANTHER" id="PTHR46577">
    <property type="entry name" value="HTH-TYPE TRANSCRIPTIONAL REGULATORY PROTEIN GABR"/>
    <property type="match status" value="1"/>
</dbReference>
<evidence type="ECO:0000256" key="4">
    <source>
        <dbReference type="ARBA" id="ARBA00023125"/>
    </source>
</evidence>
<dbReference type="InterPro" id="IPR015424">
    <property type="entry name" value="PyrdxlP-dep_Trfase"/>
</dbReference>
<evidence type="ECO:0000259" key="6">
    <source>
        <dbReference type="PROSITE" id="PS50949"/>
    </source>
</evidence>
<dbReference type="InterPro" id="IPR051446">
    <property type="entry name" value="HTH_trans_reg/aminotransferase"/>
</dbReference>